<keyword evidence="3" id="KW-0560">Oxidoreductase</keyword>
<evidence type="ECO:0000313" key="5">
    <source>
        <dbReference type="EMBL" id="CAB4538512.1"/>
    </source>
</evidence>
<evidence type="ECO:0000256" key="2">
    <source>
        <dbReference type="ARBA" id="ARBA00005995"/>
    </source>
</evidence>
<dbReference type="InterPro" id="IPR050703">
    <property type="entry name" value="Flavin_MAO"/>
</dbReference>
<comment type="similarity">
    <text evidence="2">Belongs to the flavin monoamine oxidase family.</text>
</comment>
<dbReference type="InterPro" id="IPR001613">
    <property type="entry name" value="Flavin_amine_oxidase"/>
</dbReference>
<proteinExistence type="inferred from homology"/>
<evidence type="ECO:0000256" key="1">
    <source>
        <dbReference type="ARBA" id="ARBA00001974"/>
    </source>
</evidence>
<organism evidence="5">
    <name type="scientific">freshwater metagenome</name>
    <dbReference type="NCBI Taxonomy" id="449393"/>
    <lineage>
        <taxon>unclassified sequences</taxon>
        <taxon>metagenomes</taxon>
        <taxon>ecological metagenomes</taxon>
    </lineage>
</organism>
<protein>
    <submittedName>
        <fullName evidence="5">Unannotated protein</fullName>
    </submittedName>
</protein>
<dbReference type="PRINTS" id="PR00757">
    <property type="entry name" value="AMINEOXDASEF"/>
</dbReference>
<sequence length="430" mass="46354">MADHDVIVVGAGLAGLRCAADLVAAGREPLVLESRDRVGGRVWSHRFADGQWAERGAEFVDTAHREVLALAEQLGLELSEVRCGRDVHQRLLDVGGRTARFDLHHSLDDDLQRFDEAMEALAALVDVDDPAGPGAAELDDLPLAAVVDALGLSLMARVVIGRDIRSEYMLGPDEVSQLMAAWMTALHLRSEGGFEGHRIVGGNDLLATGLAAPITDRIRLSTPVAIVEPDDGAVVLRSGERLTADHLVVTVPLPVLGRLWHDIPTELSRVGYGVGGKVIVQYGRRVWRDQGSDGSVRTERAWGELWETSDDMPGDRGVMTALLSSHDGAALLTLPDVVDRVVAEVERLFPGSRGLAGERVVADWTDDEHSLGAYATFGVGQLVPAWPLLRRRHGRMILAGEHTDEWCGYMEGALRSGARAARTILGGDAC</sequence>
<dbReference type="GO" id="GO:0016491">
    <property type="term" value="F:oxidoreductase activity"/>
    <property type="evidence" value="ECO:0007669"/>
    <property type="project" value="UniProtKB-KW"/>
</dbReference>
<dbReference type="InterPro" id="IPR036188">
    <property type="entry name" value="FAD/NAD-bd_sf"/>
</dbReference>
<evidence type="ECO:0000256" key="3">
    <source>
        <dbReference type="ARBA" id="ARBA00023002"/>
    </source>
</evidence>
<dbReference type="InterPro" id="IPR002937">
    <property type="entry name" value="Amino_oxidase"/>
</dbReference>
<dbReference type="SUPFAM" id="SSF51905">
    <property type="entry name" value="FAD/NAD(P)-binding domain"/>
    <property type="match status" value="1"/>
</dbReference>
<feature type="domain" description="Amine oxidase" evidence="4">
    <location>
        <begin position="13"/>
        <end position="425"/>
    </location>
</feature>
<dbReference type="SUPFAM" id="SSF54373">
    <property type="entry name" value="FAD-linked reductases, C-terminal domain"/>
    <property type="match status" value="1"/>
</dbReference>
<dbReference type="PANTHER" id="PTHR43563:SF1">
    <property type="entry name" value="AMINE OXIDASE [FLAVIN-CONTAINING] B"/>
    <property type="match status" value="1"/>
</dbReference>
<dbReference type="AlphaFoldDB" id="A0A6J6BHV0"/>
<gene>
    <name evidence="5" type="ORF">UFOPK1493_00126</name>
</gene>
<dbReference type="PANTHER" id="PTHR43563">
    <property type="entry name" value="AMINE OXIDASE"/>
    <property type="match status" value="1"/>
</dbReference>
<comment type="cofactor">
    <cofactor evidence="1">
        <name>FAD</name>
        <dbReference type="ChEBI" id="CHEBI:57692"/>
    </cofactor>
</comment>
<dbReference type="EMBL" id="CAEZSR010000003">
    <property type="protein sequence ID" value="CAB4538512.1"/>
    <property type="molecule type" value="Genomic_DNA"/>
</dbReference>
<accession>A0A6J6BHV0</accession>
<dbReference type="Pfam" id="PF01593">
    <property type="entry name" value="Amino_oxidase"/>
    <property type="match status" value="1"/>
</dbReference>
<evidence type="ECO:0000259" key="4">
    <source>
        <dbReference type="Pfam" id="PF01593"/>
    </source>
</evidence>
<reference evidence="5" key="1">
    <citation type="submission" date="2020-05" db="EMBL/GenBank/DDBJ databases">
        <authorList>
            <person name="Chiriac C."/>
            <person name="Salcher M."/>
            <person name="Ghai R."/>
            <person name="Kavagutti S V."/>
        </authorList>
    </citation>
    <scope>NUCLEOTIDE SEQUENCE</scope>
</reference>
<dbReference type="Gene3D" id="3.50.50.60">
    <property type="entry name" value="FAD/NAD(P)-binding domain"/>
    <property type="match status" value="1"/>
</dbReference>
<name>A0A6J6BHV0_9ZZZZ</name>